<keyword evidence="1" id="KW-0472">Membrane</keyword>
<proteinExistence type="predicted"/>
<feature type="transmembrane region" description="Helical" evidence="1">
    <location>
        <begin position="6"/>
        <end position="29"/>
    </location>
</feature>
<dbReference type="EMBL" id="MNVM01000028">
    <property type="protein sequence ID" value="OIO29277.1"/>
    <property type="molecule type" value="Genomic_DNA"/>
</dbReference>
<protein>
    <submittedName>
        <fullName evidence="2">Uncharacterized protein</fullName>
    </submittedName>
</protein>
<dbReference type="STRING" id="1805280.AUJ22_01685"/>
<dbReference type="Proteomes" id="UP000185769">
    <property type="component" value="Unassembled WGS sequence"/>
</dbReference>
<reference evidence="2 3" key="1">
    <citation type="journal article" date="2016" name="Environ. Microbiol.">
        <title>Genomic resolution of a cold subsurface aquifer community provides metabolic insights for novel microbes adapted to high CO concentrations.</title>
        <authorList>
            <person name="Probst A.J."/>
            <person name="Castelle C.J."/>
            <person name="Singh A."/>
            <person name="Brown C.T."/>
            <person name="Anantharaman K."/>
            <person name="Sharon I."/>
            <person name="Hug L.A."/>
            <person name="Burstein D."/>
            <person name="Emerson J.B."/>
            <person name="Thomas B.C."/>
            <person name="Banfield J.F."/>
        </authorList>
    </citation>
    <scope>NUCLEOTIDE SEQUENCE [LARGE SCALE GENOMIC DNA]</scope>
    <source>
        <strain evidence="2">CG1_02_31_12</strain>
    </source>
</reference>
<sequence>MKNNKGFIGIGIILAIIIILIIGGIAYYLGIKNSLISQNIEVDNLKPVENSDEVDTEEPPIEFFHNQPGDIKSITKENNQWILAVDLLSRNPDWLPGVDSTGEFFINQNPKIRNLSVTENTKTYNCQQDVEASFLMNTAIFISNLQKASYKTVYFDINGTNVTAMYQQCLP</sequence>
<gene>
    <name evidence="2" type="ORF">AUJ22_01685</name>
</gene>
<keyword evidence="1" id="KW-0812">Transmembrane</keyword>
<accession>A0A1J4V384</accession>
<dbReference type="AlphaFoldDB" id="A0A1J4V384"/>
<evidence type="ECO:0000313" key="2">
    <source>
        <dbReference type="EMBL" id="OIO29277.1"/>
    </source>
</evidence>
<evidence type="ECO:0000313" key="3">
    <source>
        <dbReference type="Proteomes" id="UP000185769"/>
    </source>
</evidence>
<keyword evidence="1" id="KW-1133">Transmembrane helix</keyword>
<name>A0A1J4V384_9BACT</name>
<evidence type="ECO:0000256" key="1">
    <source>
        <dbReference type="SAM" id="Phobius"/>
    </source>
</evidence>
<comment type="caution">
    <text evidence="2">The sequence shown here is derived from an EMBL/GenBank/DDBJ whole genome shotgun (WGS) entry which is preliminary data.</text>
</comment>
<organism evidence="2 3">
    <name type="scientific">Candidatus Nomurabacteria bacterium CG1_02_31_12</name>
    <dbReference type="NCBI Taxonomy" id="1805280"/>
    <lineage>
        <taxon>Bacteria</taxon>
        <taxon>Candidatus Nomuraibacteriota</taxon>
    </lineage>
</organism>